<sequence>MDVIMSVVGGDASADYDAYIVIKATCMALIINGTDTTVVALTWALSLLLNNHYALKKAQEELEMHIGKDRIVNESDIKNLVYLQAVVKETLRLYPIAFLGGPRAFSEDCTVVGYHVPKGTWLLINMWKLHHDPEIWSDPFEFRPERFTTPNHKDVDVKGRDFELIPFGAGRRSCPGIGFGLQMLHIVLATLLHTFDMSTLNGGLVDMTATAGLTNAKATPLQVLVTPRLVATING</sequence>
<proteinExistence type="predicted"/>
<organism evidence="1 2">
    <name type="scientific">Arctium lappa</name>
    <name type="common">Greater burdock</name>
    <name type="synonym">Lappa major</name>
    <dbReference type="NCBI Taxonomy" id="4217"/>
    <lineage>
        <taxon>Eukaryota</taxon>
        <taxon>Viridiplantae</taxon>
        <taxon>Streptophyta</taxon>
        <taxon>Embryophyta</taxon>
        <taxon>Tracheophyta</taxon>
        <taxon>Spermatophyta</taxon>
        <taxon>Magnoliopsida</taxon>
        <taxon>eudicotyledons</taxon>
        <taxon>Gunneridae</taxon>
        <taxon>Pentapetalae</taxon>
        <taxon>asterids</taxon>
        <taxon>campanulids</taxon>
        <taxon>Asterales</taxon>
        <taxon>Asteraceae</taxon>
        <taxon>Carduoideae</taxon>
        <taxon>Cardueae</taxon>
        <taxon>Arctiinae</taxon>
        <taxon>Arctium</taxon>
    </lineage>
</organism>
<evidence type="ECO:0000313" key="1">
    <source>
        <dbReference type="EMBL" id="KAI3684784.1"/>
    </source>
</evidence>
<name>A0ACB8YHK8_ARCLA</name>
<accession>A0ACB8YHK8</accession>
<comment type="caution">
    <text evidence="1">The sequence shown here is derived from an EMBL/GenBank/DDBJ whole genome shotgun (WGS) entry which is preliminary data.</text>
</comment>
<gene>
    <name evidence="1" type="ORF">L6452_34010</name>
</gene>
<dbReference type="Proteomes" id="UP001055879">
    <property type="component" value="Linkage Group LG12"/>
</dbReference>
<keyword evidence="2" id="KW-1185">Reference proteome</keyword>
<dbReference type="EMBL" id="CM042058">
    <property type="protein sequence ID" value="KAI3684784.1"/>
    <property type="molecule type" value="Genomic_DNA"/>
</dbReference>
<protein>
    <submittedName>
        <fullName evidence="1">Uncharacterized protein</fullName>
    </submittedName>
</protein>
<reference evidence="1 2" key="2">
    <citation type="journal article" date="2022" name="Mol. Ecol. Resour.">
        <title>The genomes of chicory, endive, great burdock and yacon provide insights into Asteraceae paleo-polyploidization history and plant inulin production.</title>
        <authorList>
            <person name="Fan W."/>
            <person name="Wang S."/>
            <person name="Wang H."/>
            <person name="Wang A."/>
            <person name="Jiang F."/>
            <person name="Liu H."/>
            <person name="Zhao H."/>
            <person name="Xu D."/>
            <person name="Zhang Y."/>
        </authorList>
    </citation>
    <scope>NUCLEOTIDE SEQUENCE [LARGE SCALE GENOMIC DNA]</scope>
    <source>
        <strain evidence="2">cv. Niubang</strain>
    </source>
</reference>
<reference evidence="2" key="1">
    <citation type="journal article" date="2022" name="Mol. Ecol. Resour.">
        <title>The genomes of chicory, endive, great burdock and yacon provide insights into Asteraceae palaeo-polyploidization history and plant inulin production.</title>
        <authorList>
            <person name="Fan W."/>
            <person name="Wang S."/>
            <person name="Wang H."/>
            <person name="Wang A."/>
            <person name="Jiang F."/>
            <person name="Liu H."/>
            <person name="Zhao H."/>
            <person name="Xu D."/>
            <person name="Zhang Y."/>
        </authorList>
    </citation>
    <scope>NUCLEOTIDE SEQUENCE [LARGE SCALE GENOMIC DNA]</scope>
    <source>
        <strain evidence="2">cv. Niubang</strain>
    </source>
</reference>
<evidence type="ECO:0000313" key="2">
    <source>
        <dbReference type="Proteomes" id="UP001055879"/>
    </source>
</evidence>